<protein>
    <submittedName>
        <fullName evidence="2">Uncharacterized protein</fullName>
    </submittedName>
</protein>
<dbReference type="RefSeq" id="WP_076349344.1">
    <property type="nucleotide sequence ID" value="NZ_CP019082.1"/>
</dbReference>
<evidence type="ECO:0000313" key="3">
    <source>
        <dbReference type="Proteomes" id="UP000186309"/>
    </source>
</evidence>
<dbReference type="STRING" id="1387353.BSF38_04473"/>
<feature type="transmembrane region" description="Helical" evidence="1">
    <location>
        <begin position="28"/>
        <end position="47"/>
    </location>
</feature>
<dbReference type="EMBL" id="CP019082">
    <property type="protein sequence ID" value="APW62917.1"/>
    <property type="molecule type" value="Genomic_DNA"/>
</dbReference>
<accession>A0A1U7CVE2</accession>
<name>A0A1U7CVE2_9BACT</name>
<keyword evidence="1" id="KW-1133">Transmembrane helix</keyword>
<evidence type="ECO:0000313" key="2">
    <source>
        <dbReference type="EMBL" id="APW62917.1"/>
    </source>
</evidence>
<keyword evidence="1" id="KW-0812">Transmembrane</keyword>
<organism evidence="2 3">
    <name type="scientific">Paludisphaera borealis</name>
    <dbReference type="NCBI Taxonomy" id="1387353"/>
    <lineage>
        <taxon>Bacteria</taxon>
        <taxon>Pseudomonadati</taxon>
        <taxon>Planctomycetota</taxon>
        <taxon>Planctomycetia</taxon>
        <taxon>Isosphaerales</taxon>
        <taxon>Isosphaeraceae</taxon>
        <taxon>Paludisphaera</taxon>
    </lineage>
</organism>
<dbReference type="KEGG" id="pbor:BSF38_04473"/>
<proteinExistence type="predicted"/>
<gene>
    <name evidence="2" type="ORF">BSF38_04473</name>
</gene>
<reference evidence="3" key="1">
    <citation type="submission" date="2016-12" db="EMBL/GenBank/DDBJ databases">
        <title>Comparative genomics of four Isosphaeraceae planctomycetes: a common pool of plasmids and glycoside hydrolase genes.</title>
        <authorList>
            <person name="Ivanova A."/>
        </authorList>
    </citation>
    <scope>NUCLEOTIDE SEQUENCE [LARGE SCALE GENOMIC DNA]</scope>
    <source>
        <strain evidence="3">PX4</strain>
    </source>
</reference>
<dbReference type="OrthoDB" id="259979at2"/>
<dbReference type="AlphaFoldDB" id="A0A1U7CVE2"/>
<evidence type="ECO:0000256" key="1">
    <source>
        <dbReference type="SAM" id="Phobius"/>
    </source>
</evidence>
<keyword evidence="3" id="KW-1185">Reference proteome</keyword>
<dbReference type="Proteomes" id="UP000186309">
    <property type="component" value="Chromosome"/>
</dbReference>
<keyword evidence="1" id="KW-0472">Membrane</keyword>
<sequence>MTDSKTSLEIVFSTDPPILWANGEGLGLGVWLFLIGAGLVGLVMELVRFSLRVRRAALQGKQARRAGRESRADDFPDGLAAVALIPKEPNFRDSRYGRYAGPFHPEDGAKPGPPMPWGKVASPALRGRVALVSMFIGSDGRSWTDSEIARWTTSIEWVARWIRQEADRYGAEVAVGVADTYFSVEGDRTPETEIGYGWEGAGLGLFEMNSITRSLTLMSRAAAQLGFHDSVDFVREVGGRLGSAIPVWLLHLRRAGRSFAVPLDLTELDGVSLALCYAHSKNFSDSIVRSPTPDAAMIAHEVLHLFGASDKYGVPLASFRPGLVTNRDIMRMDVSRLERLRVDPLTARELGWGDAAPVSKPEEPAGSPG</sequence>